<proteinExistence type="predicted"/>
<organism evidence="1 2">
    <name type="scientific">[Torrubiella] hemipterigena</name>
    <dbReference type="NCBI Taxonomy" id="1531966"/>
    <lineage>
        <taxon>Eukaryota</taxon>
        <taxon>Fungi</taxon>
        <taxon>Dikarya</taxon>
        <taxon>Ascomycota</taxon>
        <taxon>Pezizomycotina</taxon>
        <taxon>Sordariomycetes</taxon>
        <taxon>Hypocreomycetidae</taxon>
        <taxon>Hypocreales</taxon>
        <taxon>Clavicipitaceae</taxon>
        <taxon>Clavicipitaceae incertae sedis</taxon>
        <taxon>'Torrubiella' clade</taxon>
    </lineage>
</organism>
<accession>A0A0A1TRM4</accession>
<dbReference type="OrthoDB" id="4851317at2759"/>
<keyword evidence="2" id="KW-1185">Reference proteome</keyword>
<sequence length="151" mass="17218">MPTRPLVERHELSVPSDRLPFPAEKLVITKIAERLDNHPQSWACLIIGAFYDIRGRIIWSRETFVLCDPSQVELPEADGDWFLTELYNPDELTQEEPGFFYSPPDEGTLTTSAASPRFSIDYNFNPTLSAGTNLCPPPFFSDTHETHHWPV</sequence>
<dbReference type="HOGENOM" id="CLU_1732772_0_0_1"/>
<dbReference type="AlphaFoldDB" id="A0A0A1TRM4"/>
<name>A0A0A1TRM4_9HYPO</name>
<evidence type="ECO:0000313" key="2">
    <source>
        <dbReference type="Proteomes" id="UP000039046"/>
    </source>
</evidence>
<dbReference type="EMBL" id="CDHN01000007">
    <property type="protein sequence ID" value="CEJ94775.1"/>
    <property type="molecule type" value="Genomic_DNA"/>
</dbReference>
<dbReference type="Proteomes" id="UP000039046">
    <property type="component" value="Unassembled WGS sequence"/>
</dbReference>
<protein>
    <submittedName>
        <fullName evidence="1">Uncharacterized protein</fullName>
    </submittedName>
</protein>
<reference evidence="1 2" key="1">
    <citation type="journal article" date="2015" name="Genome Announc.">
        <title>Draft Genome Sequence and Gene Annotation of the Entomopathogenic Fungus Verticillium hemipterigenum.</title>
        <authorList>
            <person name="Horn F."/>
            <person name="Habel A."/>
            <person name="Scharf D.H."/>
            <person name="Dworschak J."/>
            <person name="Brakhage A.A."/>
            <person name="Guthke R."/>
            <person name="Hertweck C."/>
            <person name="Linde J."/>
        </authorList>
    </citation>
    <scope>NUCLEOTIDE SEQUENCE [LARGE SCALE GENOMIC DNA]</scope>
</reference>
<evidence type="ECO:0000313" key="1">
    <source>
        <dbReference type="EMBL" id="CEJ94775.1"/>
    </source>
</evidence>
<gene>
    <name evidence="1" type="ORF">VHEMI10287</name>
</gene>